<gene>
    <name evidence="6" type="ORF">CHYS00102_LOCUS937</name>
</gene>
<keyword evidence="1" id="KW-0408">Iron</keyword>
<sequence>MLNLRIYFFVAIGSVLSVHGFQLTSFGVRQSTCLSVIESEKKNKGYERKWKKKQTLADQLQIDGKLPSDPEANGLVGDIPVIFKTGNNTIQTLAIAGQPLSEVASQAGVFIKYGCGKGDCGTCESMCNGKWIRPCVSLVPSDLQNGDEYVVQIKKTKNKAKSSGRFYSVRSILFGFYNNVLGMWGFVRTRKEAKKNWQERQDYEKRLEEIVAEKRAARARAALAEKKP</sequence>
<dbReference type="CDD" id="cd00207">
    <property type="entry name" value="fer2"/>
    <property type="match status" value="1"/>
</dbReference>
<keyword evidence="1" id="KW-0479">Metal-binding</keyword>
<keyword evidence="1" id="KW-0001">2Fe-2S</keyword>
<evidence type="ECO:0000256" key="2">
    <source>
        <dbReference type="ARBA" id="ARBA00023014"/>
    </source>
</evidence>
<keyword evidence="4" id="KW-0732">Signal</keyword>
<dbReference type="InterPro" id="IPR012675">
    <property type="entry name" value="Beta-grasp_dom_sf"/>
</dbReference>
<keyword evidence="3" id="KW-0175">Coiled coil</keyword>
<protein>
    <recommendedName>
        <fullName evidence="5">2Fe-2S ferredoxin-type domain-containing protein</fullName>
    </recommendedName>
</protein>
<proteinExistence type="predicted"/>
<feature type="chain" id="PRO_5031091348" description="2Fe-2S ferredoxin-type domain-containing protein" evidence="4">
    <location>
        <begin position="21"/>
        <end position="228"/>
    </location>
</feature>
<evidence type="ECO:0000313" key="6">
    <source>
        <dbReference type="EMBL" id="CAD8873777.1"/>
    </source>
</evidence>
<dbReference type="InterPro" id="IPR036010">
    <property type="entry name" value="2Fe-2S_ferredoxin-like_sf"/>
</dbReference>
<keyword evidence="2" id="KW-0411">Iron-sulfur</keyword>
<dbReference type="InterPro" id="IPR006058">
    <property type="entry name" value="2Fe2S_fd_BS"/>
</dbReference>
<evidence type="ECO:0000256" key="3">
    <source>
        <dbReference type="SAM" id="Coils"/>
    </source>
</evidence>
<dbReference type="Gene3D" id="3.10.20.30">
    <property type="match status" value="1"/>
</dbReference>
<evidence type="ECO:0000256" key="1">
    <source>
        <dbReference type="ARBA" id="ARBA00022714"/>
    </source>
</evidence>
<evidence type="ECO:0000256" key="4">
    <source>
        <dbReference type="SAM" id="SignalP"/>
    </source>
</evidence>
<dbReference type="EMBL" id="HBFR01001507">
    <property type="protein sequence ID" value="CAD8873777.1"/>
    <property type="molecule type" value="Transcribed_RNA"/>
</dbReference>
<name>A0A7S1B4V7_9STRA</name>
<feature type="signal peptide" evidence="4">
    <location>
        <begin position="1"/>
        <end position="20"/>
    </location>
</feature>
<feature type="domain" description="2Fe-2S ferredoxin-type" evidence="5">
    <location>
        <begin position="94"/>
        <end position="140"/>
    </location>
</feature>
<dbReference type="Pfam" id="PF00111">
    <property type="entry name" value="Fer2"/>
    <property type="match status" value="1"/>
</dbReference>
<dbReference type="PROSITE" id="PS00197">
    <property type="entry name" value="2FE2S_FER_1"/>
    <property type="match status" value="1"/>
</dbReference>
<dbReference type="AlphaFoldDB" id="A0A7S1B4V7"/>
<reference evidence="6" key="1">
    <citation type="submission" date="2021-01" db="EMBL/GenBank/DDBJ databases">
        <authorList>
            <person name="Corre E."/>
            <person name="Pelletier E."/>
            <person name="Niang G."/>
            <person name="Scheremetjew M."/>
            <person name="Finn R."/>
            <person name="Kale V."/>
            <person name="Holt S."/>
            <person name="Cochrane G."/>
            <person name="Meng A."/>
            <person name="Brown T."/>
            <person name="Cohen L."/>
        </authorList>
    </citation>
    <scope>NUCLEOTIDE SEQUENCE</scope>
    <source>
        <strain evidence="6">308</strain>
    </source>
</reference>
<dbReference type="InterPro" id="IPR001041">
    <property type="entry name" value="2Fe-2S_ferredoxin-type"/>
</dbReference>
<evidence type="ECO:0000259" key="5">
    <source>
        <dbReference type="Pfam" id="PF00111"/>
    </source>
</evidence>
<dbReference type="GO" id="GO:0051537">
    <property type="term" value="F:2 iron, 2 sulfur cluster binding"/>
    <property type="evidence" value="ECO:0007669"/>
    <property type="project" value="UniProtKB-KW"/>
</dbReference>
<organism evidence="6">
    <name type="scientific">Corethron hystrix</name>
    <dbReference type="NCBI Taxonomy" id="216773"/>
    <lineage>
        <taxon>Eukaryota</taxon>
        <taxon>Sar</taxon>
        <taxon>Stramenopiles</taxon>
        <taxon>Ochrophyta</taxon>
        <taxon>Bacillariophyta</taxon>
        <taxon>Coscinodiscophyceae</taxon>
        <taxon>Corethrophycidae</taxon>
        <taxon>Corethrales</taxon>
        <taxon>Corethraceae</taxon>
        <taxon>Corethron</taxon>
    </lineage>
</organism>
<accession>A0A7S1B4V7</accession>
<dbReference type="SUPFAM" id="SSF54292">
    <property type="entry name" value="2Fe-2S ferredoxin-like"/>
    <property type="match status" value="1"/>
</dbReference>
<feature type="coiled-coil region" evidence="3">
    <location>
        <begin position="200"/>
        <end position="227"/>
    </location>
</feature>